<evidence type="ECO:0000256" key="3">
    <source>
        <dbReference type="ARBA" id="ARBA00022475"/>
    </source>
</evidence>
<evidence type="ECO:0000256" key="4">
    <source>
        <dbReference type="ARBA" id="ARBA00022692"/>
    </source>
</evidence>
<comment type="subcellular location">
    <subcellularLocation>
        <location evidence="1">Cell membrane</location>
        <topology evidence="1">Multi-pass membrane protein</topology>
    </subcellularLocation>
</comment>
<keyword evidence="4 7" id="KW-0812">Transmembrane</keyword>
<evidence type="ECO:0000313" key="10">
    <source>
        <dbReference type="Proteomes" id="UP000182204"/>
    </source>
</evidence>
<dbReference type="PANTHER" id="PTHR34582">
    <property type="entry name" value="UPF0702 TRANSMEMBRANE PROTEIN YCAP"/>
    <property type="match status" value="1"/>
</dbReference>
<evidence type="ECO:0000256" key="7">
    <source>
        <dbReference type="SAM" id="Phobius"/>
    </source>
</evidence>
<keyword evidence="3" id="KW-1003">Cell membrane</keyword>
<keyword evidence="5 7" id="KW-1133">Transmembrane helix</keyword>
<dbReference type="InterPro" id="IPR023090">
    <property type="entry name" value="UPF0702_alpha/beta_dom_sf"/>
</dbReference>
<evidence type="ECO:0000256" key="6">
    <source>
        <dbReference type="ARBA" id="ARBA00023136"/>
    </source>
</evidence>
<reference evidence="9 10" key="1">
    <citation type="submission" date="2015-11" db="EMBL/GenBank/DDBJ databases">
        <authorList>
            <person name="Hill K.K."/>
            <person name="Shirey T.B."/>
            <person name="Raphael B."/>
            <person name="Daligault H.E."/>
            <person name="Davenport K.W."/>
            <person name="Bruce D.C."/>
            <person name="Foley B.T."/>
            <person name="Johnson S.L."/>
        </authorList>
    </citation>
    <scope>NUCLEOTIDE SEQUENCE [LARGE SCALE GENOMIC DNA]</scope>
    <source>
        <strain evidence="9 10">CDC_1632</strain>
    </source>
</reference>
<feature type="transmembrane region" description="Helical" evidence="7">
    <location>
        <begin position="60"/>
        <end position="80"/>
    </location>
</feature>
<dbReference type="Pfam" id="PF04239">
    <property type="entry name" value="DUF421"/>
    <property type="match status" value="1"/>
</dbReference>
<protein>
    <recommendedName>
        <fullName evidence="8">YetF C-terminal domain-containing protein</fullName>
    </recommendedName>
</protein>
<gene>
    <name evidence="9" type="ORF">NPD5_1017</name>
</gene>
<comment type="similarity">
    <text evidence="2">Belongs to the UPF0702 family.</text>
</comment>
<evidence type="ECO:0000256" key="5">
    <source>
        <dbReference type="ARBA" id="ARBA00022989"/>
    </source>
</evidence>
<dbReference type="GO" id="GO:0005886">
    <property type="term" value="C:plasma membrane"/>
    <property type="evidence" value="ECO:0007669"/>
    <property type="project" value="UniProtKB-SubCell"/>
</dbReference>
<dbReference type="AlphaFoldDB" id="A0A1L3NEB4"/>
<dbReference type="Gene3D" id="3.30.240.20">
    <property type="entry name" value="bsu07140 like domains"/>
    <property type="match status" value="2"/>
</dbReference>
<feature type="domain" description="YetF C-terminal" evidence="8">
    <location>
        <begin position="83"/>
        <end position="214"/>
    </location>
</feature>
<keyword evidence="6 7" id="KW-0472">Membrane</keyword>
<evidence type="ECO:0000313" key="9">
    <source>
        <dbReference type="EMBL" id="APH14457.1"/>
    </source>
</evidence>
<dbReference type="InterPro" id="IPR007353">
    <property type="entry name" value="DUF421"/>
</dbReference>
<evidence type="ECO:0000259" key="8">
    <source>
        <dbReference type="Pfam" id="PF04239"/>
    </source>
</evidence>
<accession>A0A1L3NEB4</accession>
<name>A0A1L3NEB4_CLOSG</name>
<evidence type="ECO:0000256" key="1">
    <source>
        <dbReference type="ARBA" id="ARBA00004651"/>
    </source>
</evidence>
<dbReference type="EMBL" id="CP013243">
    <property type="protein sequence ID" value="APH14457.1"/>
    <property type="molecule type" value="Genomic_DNA"/>
</dbReference>
<feature type="transmembrane region" description="Helical" evidence="7">
    <location>
        <begin position="6"/>
        <end position="23"/>
    </location>
</feature>
<feature type="transmembrane region" description="Helical" evidence="7">
    <location>
        <begin position="35"/>
        <end position="54"/>
    </location>
</feature>
<dbReference type="PANTHER" id="PTHR34582:SF6">
    <property type="entry name" value="UPF0702 TRANSMEMBRANE PROTEIN YCAP"/>
    <property type="match status" value="1"/>
</dbReference>
<evidence type="ECO:0000256" key="2">
    <source>
        <dbReference type="ARBA" id="ARBA00006448"/>
    </source>
</evidence>
<dbReference type="Proteomes" id="UP000182204">
    <property type="component" value="Chromosome"/>
</dbReference>
<sequence>MSGKIMEVIIRSIFTYIILLILGRIMGRKLISNITFYDFMIGVLIGSIGVRIALGPRETPLLALISAIVVTILVVITDYLDIKSINFRKLIDGDPIVLISNGKLLDYNLKKVKITINTLMMELRKKDIFNVDDVAFAVIETDGELSVLPKANKQPITTGDLNISTNTNGLMRDIIIDGKIMYDNLELTNYDEQWVRGQLKNNNIYNVEEVFYAGLNSTGILYISTKTKQ</sequence>
<organism evidence="9 10">
    <name type="scientific">Clostridium sporogenes</name>
    <dbReference type="NCBI Taxonomy" id="1509"/>
    <lineage>
        <taxon>Bacteria</taxon>
        <taxon>Bacillati</taxon>
        <taxon>Bacillota</taxon>
        <taxon>Clostridia</taxon>
        <taxon>Eubacteriales</taxon>
        <taxon>Clostridiaceae</taxon>
        <taxon>Clostridium</taxon>
    </lineage>
</organism>
<proteinExistence type="inferred from homology"/>
<dbReference type="RefSeq" id="WP_072584885.1">
    <property type="nucleotide sequence ID" value="NZ_CP013243.1"/>
</dbReference>